<comment type="caution">
    <text evidence="2">The sequence shown here is derived from an EMBL/GenBank/DDBJ whole genome shotgun (WGS) entry which is preliminary data.</text>
</comment>
<keyword evidence="3" id="KW-1185">Reference proteome</keyword>
<evidence type="ECO:0000256" key="1">
    <source>
        <dbReference type="SAM" id="Phobius"/>
    </source>
</evidence>
<evidence type="ECO:0000313" key="3">
    <source>
        <dbReference type="Proteomes" id="UP001223390"/>
    </source>
</evidence>
<keyword evidence="1" id="KW-0472">Membrane</keyword>
<feature type="transmembrane region" description="Helical" evidence="1">
    <location>
        <begin position="79"/>
        <end position="98"/>
    </location>
</feature>
<name>A0ABT7GSQ9_9ACTN</name>
<gene>
    <name evidence="2" type="ORF">QEZ40_001230</name>
</gene>
<reference evidence="2 3" key="1">
    <citation type="submission" date="2023-05" db="EMBL/GenBank/DDBJ databases">
        <title>Sequencing and Assembly of Streptomyces sp. NP73.</title>
        <authorList>
            <person name="Konwar A.N."/>
            <person name="Saikia K."/>
            <person name="Thakur D."/>
        </authorList>
    </citation>
    <scope>NUCLEOTIDE SEQUENCE [LARGE SCALE GENOMIC DNA]</scope>
    <source>
        <strain evidence="2 3">NP73</strain>
    </source>
</reference>
<proteinExistence type="predicted"/>
<feature type="transmembrane region" description="Helical" evidence="1">
    <location>
        <begin position="104"/>
        <end position="127"/>
    </location>
</feature>
<dbReference type="EMBL" id="JASITI010000013">
    <property type="protein sequence ID" value="MDK9496647.1"/>
    <property type="molecule type" value="Genomic_DNA"/>
</dbReference>
<keyword evidence="1" id="KW-0812">Transmembrane</keyword>
<evidence type="ECO:0008006" key="4">
    <source>
        <dbReference type="Google" id="ProtNLM"/>
    </source>
</evidence>
<evidence type="ECO:0000313" key="2">
    <source>
        <dbReference type="EMBL" id="MDK9496647.1"/>
    </source>
</evidence>
<dbReference type="RefSeq" id="WP_285342212.1">
    <property type="nucleotide sequence ID" value="NZ_JASITI010000013.1"/>
</dbReference>
<keyword evidence="1" id="KW-1133">Transmembrane helix</keyword>
<accession>A0ABT7GSQ9</accession>
<feature type="transmembrane region" description="Helical" evidence="1">
    <location>
        <begin position="134"/>
        <end position="153"/>
    </location>
</feature>
<organism evidence="2 3">
    <name type="scientific">Streptomyces katrae</name>
    <dbReference type="NCBI Taxonomy" id="68223"/>
    <lineage>
        <taxon>Bacteria</taxon>
        <taxon>Bacillati</taxon>
        <taxon>Actinomycetota</taxon>
        <taxon>Actinomycetes</taxon>
        <taxon>Kitasatosporales</taxon>
        <taxon>Streptomycetaceae</taxon>
        <taxon>Streptomyces</taxon>
    </lineage>
</organism>
<protein>
    <recommendedName>
        <fullName evidence="4">Glycine zipper family protein</fullName>
    </recommendedName>
</protein>
<sequence length="169" mass="17882">MDRAQAEELSRRAGELFQSGRERIFDDVAQRRLHYHLLRLTLAGLTHEDVEDLRELGRRVFEDGDVAEQSARISRRADASALAMAIVGVVGGVAQAGNGAPREQVMLGAILGAYAVVGGSGAFSGVAREDLQTAAVLCAVGGALATSASPVVLDRIAQVGLEEYLSHQD</sequence>
<dbReference type="Proteomes" id="UP001223390">
    <property type="component" value="Unassembled WGS sequence"/>
</dbReference>